<protein>
    <submittedName>
        <fullName evidence="4">Jg16685 protein</fullName>
    </submittedName>
</protein>
<accession>A0A8S4RBM8</accession>
<sequence>MGTTYRELFKLYDLIQNGDERSVERFFTENKIELNVILPCKGIGVLHLAVGIENYDKSKACTEIILKNGGDPNLSNDDGITPVHIAAIWGKVDNMKLLIGCGGDPSRLDLDGISAFDYAVQEQQWEVYDYLHNVVDQSDDSLGSQCAYTLDLERILVTTDQMVAEYEPVAENQLNNASANRKSEMIRDWCDKNSLVINKLYPTILGETYLLENESVPWKDGEFTKSLEYLNETDVTFKTCMSKRGSDVEISGIHPLEQTVEKSQTIQNIKRKESIYENFSLPGSPNSIIHRNYNTKTNLRKGKSCTDSSFCSELNKLSIDRSSLMTEESRTDLDKAISKSLSKSKNYSSDASICSELNKLTIDRSSLLTEESKVDLDRALVVVQNRTNEWLSNCSSDDVKPGNTRRSSASSGVSSSFSGSIVLANVQEEYKYEDKEEDVVLIEKRLLVSSVVLPVDEATEATDQTIISMASSLPSSMEYDINTLRLELKRLGFQPGPIQEHNKTLYLKKLKSLKKNPIVVHLHGKTYSVELEKSLRSDDWLRNPSPYIDLENKSRADFANPAKKWREGNSKTSFTYLLLDPRLTDNLPAKCAKQKPLDSWVTFVNSIFYVGKGKRSRPYSHLYQALTLWKRDFKTSSDKKIQHILDIWSDKVGVICLHVFQNVIPAEAFTYEAAMIDVIGLSNLKNLKSGNYYGVASSWPLKERRMLGLHLLYKSMQIFFNEGERHLRPEDID</sequence>
<dbReference type="Proteomes" id="UP000838756">
    <property type="component" value="Unassembled WGS sequence"/>
</dbReference>
<dbReference type="PANTHER" id="PTHR46427:SF1">
    <property type="entry name" value="ANKYRIN REPEAT AND LEM DOMAIN-CONTAINING PROTEIN 1"/>
    <property type="match status" value="1"/>
</dbReference>
<dbReference type="GO" id="GO:0004520">
    <property type="term" value="F:DNA endonuclease activity"/>
    <property type="evidence" value="ECO:0007669"/>
    <property type="project" value="TreeGrafter"/>
</dbReference>
<dbReference type="OrthoDB" id="1601181at2759"/>
<evidence type="ECO:0000313" key="4">
    <source>
        <dbReference type="EMBL" id="CAH2234236.1"/>
    </source>
</evidence>
<feature type="repeat" description="ANK" evidence="1">
    <location>
        <begin position="78"/>
        <end position="110"/>
    </location>
</feature>
<dbReference type="PANTHER" id="PTHR46427">
    <property type="entry name" value="ANKYRIN REPEAT AND LEM DOMAIN-CONTAINING PROTEIN 1"/>
    <property type="match status" value="1"/>
</dbReference>
<dbReference type="Pfam" id="PF03020">
    <property type="entry name" value="LEM"/>
    <property type="match status" value="1"/>
</dbReference>
<dbReference type="GO" id="GO:0000724">
    <property type="term" value="P:double-strand break repair via homologous recombination"/>
    <property type="evidence" value="ECO:0007669"/>
    <property type="project" value="TreeGrafter"/>
</dbReference>
<keyword evidence="5" id="KW-1185">Reference proteome</keyword>
<evidence type="ECO:0000313" key="5">
    <source>
        <dbReference type="Proteomes" id="UP000838756"/>
    </source>
</evidence>
<dbReference type="SUPFAM" id="SSF63451">
    <property type="entry name" value="LEM domain"/>
    <property type="match status" value="1"/>
</dbReference>
<evidence type="ECO:0000256" key="1">
    <source>
        <dbReference type="PROSITE-ProRule" id="PRU00023"/>
    </source>
</evidence>
<dbReference type="Pfam" id="PF12796">
    <property type="entry name" value="Ank_2"/>
    <property type="match status" value="1"/>
</dbReference>
<gene>
    <name evidence="4" type="primary">jg16685</name>
    <name evidence="4" type="ORF">PAEG_LOCUS12103</name>
</gene>
<dbReference type="InterPro" id="IPR002110">
    <property type="entry name" value="Ankyrin_rpt"/>
</dbReference>
<dbReference type="SUPFAM" id="SSF48403">
    <property type="entry name" value="Ankyrin repeat"/>
    <property type="match status" value="1"/>
</dbReference>
<organism evidence="4 5">
    <name type="scientific">Pararge aegeria aegeria</name>
    <dbReference type="NCBI Taxonomy" id="348720"/>
    <lineage>
        <taxon>Eukaryota</taxon>
        <taxon>Metazoa</taxon>
        <taxon>Ecdysozoa</taxon>
        <taxon>Arthropoda</taxon>
        <taxon>Hexapoda</taxon>
        <taxon>Insecta</taxon>
        <taxon>Pterygota</taxon>
        <taxon>Neoptera</taxon>
        <taxon>Endopterygota</taxon>
        <taxon>Lepidoptera</taxon>
        <taxon>Glossata</taxon>
        <taxon>Ditrysia</taxon>
        <taxon>Papilionoidea</taxon>
        <taxon>Nymphalidae</taxon>
        <taxon>Satyrinae</taxon>
        <taxon>Satyrini</taxon>
        <taxon>Parargina</taxon>
        <taxon>Pararge</taxon>
    </lineage>
</organism>
<dbReference type="Gene3D" id="1.25.40.20">
    <property type="entry name" value="Ankyrin repeat-containing domain"/>
    <property type="match status" value="1"/>
</dbReference>
<dbReference type="GO" id="GO:0000712">
    <property type="term" value="P:resolution of meiotic recombination intermediates"/>
    <property type="evidence" value="ECO:0007669"/>
    <property type="project" value="TreeGrafter"/>
</dbReference>
<feature type="region of interest" description="Disordered" evidence="2">
    <location>
        <begin position="394"/>
        <end position="414"/>
    </location>
</feature>
<comment type="caution">
    <text evidence="4">The sequence shown here is derived from an EMBL/GenBank/DDBJ whole genome shotgun (WGS) entry which is preliminary data.</text>
</comment>
<dbReference type="CDD" id="cd10454">
    <property type="entry name" value="GIY-YIG_COG3680_Meta"/>
    <property type="match status" value="1"/>
</dbReference>
<dbReference type="InterPro" id="IPR036770">
    <property type="entry name" value="Ankyrin_rpt-contain_sf"/>
</dbReference>
<keyword evidence="1" id="KW-0040">ANK repeat</keyword>
<evidence type="ECO:0000256" key="2">
    <source>
        <dbReference type="SAM" id="MobiDB-lite"/>
    </source>
</evidence>
<dbReference type="EMBL" id="CAKXAJ010025036">
    <property type="protein sequence ID" value="CAH2234236.1"/>
    <property type="molecule type" value="Genomic_DNA"/>
</dbReference>
<evidence type="ECO:0000259" key="3">
    <source>
        <dbReference type="PROSITE" id="PS50954"/>
    </source>
</evidence>
<proteinExistence type="predicted"/>
<dbReference type="PROSITE" id="PS50088">
    <property type="entry name" value="ANK_REPEAT"/>
    <property type="match status" value="1"/>
</dbReference>
<dbReference type="InterPro" id="IPR034998">
    <property type="entry name" value="ANKLE1"/>
</dbReference>
<feature type="domain" description="LEM" evidence="3">
    <location>
        <begin position="473"/>
        <end position="517"/>
    </location>
</feature>
<dbReference type="SMART" id="SM00248">
    <property type="entry name" value="ANK"/>
    <property type="match status" value="3"/>
</dbReference>
<dbReference type="Gene3D" id="1.10.720.40">
    <property type="match status" value="1"/>
</dbReference>
<dbReference type="PROSITE" id="PS50297">
    <property type="entry name" value="ANK_REP_REGION"/>
    <property type="match status" value="1"/>
</dbReference>
<dbReference type="InterPro" id="IPR003887">
    <property type="entry name" value="LEM_dom"/>
</dbReference>
<name>A0A8S4RBM8_9NEOP</name>
<dbReference type="PROSITE" id="PS50954">
    <property type="entry name" value="LEM"/>
    <property type="match status" value="1"/>
</dbReference>
<dbReference type="GO" id="GO:0005737">
    <property type="term" value="C:cytoplasm"/>
    <property type="evidence" value="ECO:0007669"/>
    <property type="project" value="TreeGrafter"/>
</dbReference>
<dbReference type="AlphaFoldDB" id="A0A8S4RBM8"/>
<dbReference type="GO" id="GO:0005654">
    <property type="term" value="C:nucleoplasm"/>
    <property type="evidence" value="ECO:0007669"/>
    <property type="project" value="TreeGrafter"/>
</dbReference>
<dbReference type="InterPro" id="IPR011015">
    <property type="entry name" value="LEM/LEM-like_dom_sf"/>
</dbReference>
<dbReference type="Pfam" id="PF22945">
    <property type="entry name" value="LEM-3_GIY-YIG"/>
    <property type="match status" value="1"/>
</dbReference>
<reference evidence="4" key="1">
    <citation type="submission" date="2022-03" db="EMBL/GenBank/DDBJ databases">
        <authorList>
            <person name="Lindestad O."/>
        </authorList>
    </citation>
    <scope>NUCLEOTIDE SEQUENCE</scope>
</reference>